<feature type="transmembrane region" description="Helical" evidence="7">
    <location>
        <begin position="459"/>
        <end position="482"/>
    </location>
</feature>
<dbReference type="PANTHER" id="PTHR30043">
    <property type="entry name" value="PHOSPHONATES TRANSPORT SYSTEM PERMEASE PROTEIN"/>
    <property type="match status" value="1"/>
</dbReference>
<dbReference type="InterPro" id="IPR035906">
    <property type="entry name" value="MetI-like_sf"/>
</dbReference>
<evidence type="ECO:0000313" key="11">
    <source>
        <dbReference type="Proteomes" id="UP000603865"/>
    </source>
</evidence>
<sequence length="598" mass="64250">MITALLTALLIVGFVWLSRGSGRRLGLIGAIGLIVAFVALPFVDVIGARTDQNLAPTALALSALYPLLWLAPLLGLVAFLVTLRVSERNSGVLLSLAGAAGLGVAFAFQQGADRFLSLRPVPGVLEVAFPLALGAAIFLLTLANAPDRRTRRINLAVTVLLPLALAVFLFSPLGARLFPNDPENNITRLRGYYQVGQAVTPKQSGLIVSDWALDVKDYLQADVQKRAQDWKDTRAKLSAPAAGTDRAKQRKDYYDLLDEFNLQRRTPGDVTPVPATITTPQDMPPGFAPGPAASDAGVRRVIARSQEYGFQTWVLFATLALGGGLIALFRRRLLVAADPALERRSELTSAATLALVVTAVAAGFHSTGFNFRDLWVNWPWITDFFSRATPPDAAFLSDVMGAMLITINIALIGTVVAAVFALPLSLLAARNLTQNTWLTRSFYFITRTFFNVDRGVDTLILALILVAAVGLGPFAGALAMAIHSVADLGKLYSEAIENADQGPIEALESAGAPGTSVVRWGLLPQVLPLFLSYTLYRFEINFRVSIVLGFVGAGGIGFLVNETMRGGQYPKAMTALIIIVLVVNVLDFISAAVRRRLV</sequence>
<dbReference type="SUPFAM" id="SSF161098">
    <property type="entry name" value="MetI-like"/>
    <property type="match status" value="1"/>
</dbReference>
<feature type="transmembrane region" description="Helical" evidence="7">
    <location>
        <begin position="90"/>
        <end position="109"/>
    </location>
</feature>
<evidence type="ECO:0000256" key="4">
    <source>
        <dbReference type="ARBA" id="ARBA00022692"/>
    </source>
</evidence>
<comment type="caution">
    <text evidence="10">The sequence shown here is derived from an EMBL/GenBank/DDBJ whole genome shotgun (WGS) entry which is preliminary data.</text>
</comment>
<dbReference type="PANTHER" id="PTHR30043:SF1">
    <property type="entry name" value="ABC TRANSPORT SYSTEM PERMEASE PROTEIN P69"/>
    <property type="match status" value="1"/>
</dbReference>
<evidence type="ECO:0000313" key="10">
    <source>
        <dbReference type="EMBL" id="GGR12213.1"/>
    </source>
</evidence>
<dbReference type="Gene3D" id="1.10.3720.10">
    <property type="entry name" value="MetI-like"/>
    <property type="match status" value="1"/>
</dbReference>
<keyword evidence="4 7" id="KW-0812">Transmembrane</keyword>
<evidence type="ECO:0000256" key="6">
    <source>
        <dbReference type="ARBA" id="ARBA00023136"/>
    </source>
</evidence>
<keyword evidence="3" id="KW-1003">Cell membrane</keyword>
<keyword evidence="2 7" id="KW-0813">Transport</keyword>
<feature type="transmembrane region" description="Helical" evidence="7">
    <location>
        <begin position="310"/>
        <end position="329"/>
    </location>
</feature>
<reference evidence="10" key="1">
    <citation type="journal article" date="2014" name="Int. J. Syst. Evol. Microbiol.">
        <title>Complete genome sequence of Corynebacterium casei LMG S-19264T (=DSM 44701T), isolated from a smear-ripened cheese.</title>
        <authorList>
            <consortium name="US DOE Joint Genome Institute (JGI-PGF)"/>
            <person name="Walter F."/>
            <person name="Albersmeier A."/>
            <person name="Kalinowski J."/>
            <person name="Ruckert C."/>
        </authorList>
    </citation>
    <scope>NUCLEOTIDE SEQUENCE</scope>
    <source>
        <strain evidence="10">JCM 31311</strain>
    </source>
</reference>
<dbReference type="AlphaFoldDB" id="A0A918F6A7"/>
<comment type="subcellular location">
    <subcellularLocation>
        <location evidence="1 7">Cell membrane</location>
        <topology evidence="1 7">Multi-pass membrane protein</topology>
    </subcellularLocation>
</comment>
<dbReference type="GO" id="GO:0005886">
    <property type="term" value="C:plasma membrane"/>
    <property type="evidence" value="ECO:0007669"/>
    <property type="project" value="UniProtKB-SubCell"/>
</dbReference>
<feature type="transmembrane region" description="Helical" evidence="7">
    <location>
        <begin position="517"/>
        <end position="535"/>
    </location>
</feature>
<dbReference type="Pfam" id="PF00528">
    <property type="entry name" value="BPD_transp_1"/>
    <property type="match status" value="1"/>
</dbReference>
<accession>A0A918F6A7</accession>
<comment type="similarity">
    <text evidence="7">Belongs to the binding-protein-dependent transport system permease family.</text>
</comment>
<keyword evidence="5 7" id="KW-1133">Transmembrane helix</keyword>
<evidence type="ECO:0000256" key="2">
    <source>
        <dbReference type="ARBA" id="ARBA00022448"/>
    </source>
</evidence>
<dbReference type="CDD" id="cd06261">
    <property type="entry name" value="TM_PBP2"/>
    <property type="match status" value="1"/>
</dbReference>
<feature type="transmembrane region" description="Helical" evidence="7">
    <location>
        <begin position="25"/>
        <end position="43"/>
    </location>
</feature>
<evidence type="ECO:0000256" key="8">
    <source>
        <dbReference type="SAM" id="MobiDB-lite"/>
    </source>
</evidence>
<dbReference type="NCBIfam" id="TIGR01097">
    <property type="entry name" value="PhnE"/>
    <property type="match status" value="1"/>
</dbReference>
<evidence type="ECO:0000256" key="7">
    <source>
        <dbReference type="RuleBase" id="RU363032"/>
    </source>
</evidence>
<feature type="transmembrane region" description="Helical" evidence="7">
    <location>
        <begin position="121"/>
        <end position="143"/>
    </location>
</feature>
<dbReference type="Proteomes" id="UP000603865">
    <property type="component" value="Unassembled WGS sequence"/>
</dbReference>
<feature type="transmembrane region" description="Helical" evidence="7">
    <location>
        <begin position="350"/>
        <end position="371"/>
    </location>
</feature>
<feature type="transmembrane region" description="Helical" evidence="7">
    <location>
        <begin position="399"/>
        <end position="422"/>
    </location>
</feature>
<proteinExistence type="inferred from homology"/>
<dbReference type="PROSITE" id="PS50928">
    <property type="entry name" value="ABC_TM1"/>
    <property type="match status" value="1"/>
</dbReference>
<dbReference type="InterPro" id="IPR005769">
    <property type="entry name" value="PhnE/PtxC"/>
</dbReference>
<protein>
    <recommendedName>
        <fullName evidence="9">ABC transmembrane type-1 domain-containing protein</fullName>
    </recommendedName>
</protein>
<feature type="region of interest" description="Disordered" evidence="8">
    <location>
        <begin position="268"/>
        <end position="287"/>
    </location>
</feature>
<feature type="transmembrane region" description="Helical" evidence="7">
    <location>
        <begin position="155"/>
        <end position="175"/>
    </location>
</feature>
<name>A0A918F6A7_9DEIO</name>
<reference evidence="10" key="2">
    <citation type="submission" date="2020-09" db="EMBL/GenBank/DDBJ databases">
        <authorList>
            <person name="Sun Q."/>
            <person name="Ohkuma M."/>
        </authorList>
    </citation>
    <scope>NUCLEOTIDE SEQUENCE</scope>
    <source>
        <strain evidence="10">JCM 31311</strain>
    </source>
</reference>
<evidence type="ECO:0000259" key="9">
    <source>
        <dbReference type="PROSITE" id="PS50928"/>
    </source>
</evidence>
<dbReference type="EMBL" id="BMQL01000014">
    <property type="protein sequence ID" value="GGR12213.1"/>
    <property type="molecule type" value="Genomic_DNA"/>
</dbReference>
<dbReference type="InterPro" id="IPR000515">
    <property type="entry name" value="MetI-like"/>
</dbReference>
<feature type="transmembrane region" description="Helical" evidence="7">
    <location>
        <begin position="542"/>
        <end position="560"/>
    </location>
</feature>
<organism evidence="10 11">
    <name type="scientific">Deinococcus ruber</name>
    <dbReference type="NCBI Taxonomy" id="1848197"/>
    <lineage>
        <taxon>Bacteria</taxon>
        <taxon>Thermotogati</taxon>
        <taxon>Deinococcota</taxon>
        <taxon>Deinococci</taxon>
        <taxon>Deinococcales</taxon>
        <taxon>Deinococcaceae</taxon>
        <taxon>Deinococcus</taxon>
    </lineage>
</organism>
<evidence type="ECO:0000256" key="3">
    <source>
        <dbReference type="ARBA" id="ARBA00022475"/>
    </source>
</evidence>
<dbReference type="RefSeq" id="WP_229776060.1">
    <property type="nucleotide sequence ID" value="NZ_BMQL01000014.1"/>
</dbReference>
<feature type="transmembrane region" description="Helical" evidence="7">
    <location>
        <begin position="572"/>
        <end position="593"/>
    </location>
</feature>
<gene>
    <name evidence="10" type="ORF">GCM10008957_26340</name>
</gene>
<keyword evidence="6 7" id="KW-0472">Membrane</keyword>
<feature type="transmembrane region" description="Helical" evidence="7">
    <location>
        <begin position="63"/>
        <end position="83"/>
    </location>
</feature>
<keyword evidence="11" id="KW-1185">Reference proteome</keyword>
<evidence type="ECO:0000256" key="1">
    <source>
        <dbReference type="ARBA" id="ARBA00004651"/>
    </source>
</evidence>
<dbReference type="GO" id="GO:0015416">
    <property type="term" value="F:ABC-type phosphonate transporter activity"/>
    <property type="evidence" value="ECO:0007669"/>
    <property type="project" value="InterPro"/>
</dbReference>
<feature type="domain" description="ABC transmembrane type-1" evidence="9">
    <location>
        <begin position="403"/>
        <end position="590"/>
    </location>
</feature>
<evidence type="ECO:0000256" key="5">
    <source>
        <dbReference type="ARBA" id="ARBA00022989"/>
    </source>
</evidence>